<dbReference type="PROSITE" id="PS51745">
    <property type="entry name" value="PB1"/>
    <property type="match status" value="1"/>
</dbReference>
<feature type="region of interest" description="Disordered" evidence="1">
    <location>
        <begin position="178"/>
        <end position="205"/>
    </location>
</feature>
<dbReference type="GO" id="GO:0030010">
    <property type="term" value="P:establishment of cell polarity"/>
    <property type="evidence" value="ECO:0007669"/>
    <property type="project" value="TreeGrafter"/>
</dbReference>
<dbReference type="EMBL" id="KV429048">
    <property type="protein sequence ID" value="KZT71056.1"/>
    <property type="molecule type" value="Genomic_DNA"/>
</dbReference>
<dbReference type="InterPro" id="IPR000270">
    <property type="entry name" value="PB1_dom"/>
</dbReference>
<dbReference type="InterPro" id="IPR000219">
    <property type="entry name" value="DH_dom"/>
</dbReference>
<dbReference type="Pfam" id="PF15411">
    <property type="entry name" value="PH_10"/>
    <property type="match status" value="1"/>
</dbReference>
<dbReference type="SMART" id="SM00666">
    <property type="entry name" value="PB1"/>
    <property type="match status" value="1"/>
</dbReference>
<dbReference type="SMART" id="SM00325">
    <property type="entry name" value="RhoGEF"/>
    <property type="match status" value="1"/>
</dbReference>
<dbReference type="SMART" id="SM00233">
    <property type="entry name" value="PH"/>
    <property type="match status" value="1"/>
</dbReference>
<evidence type="ECO:0000259" key="2">
    <source>
        <dbReference type="PROSITE" id="PS50010"/>
    </source>
</evidence>
<sequence length="954" mass="104742">MSAAAGRKKSVISTSAPMIDMPIANNTLLNKAASQSTSLYQQCSALRTRLIHIRAFSEWLSVSSPPDSSRRSTDPVTQLWDCFVLGYPLCYLFNLLPDSFRRIDVHADPASFDNTEKAKKRAIILFAGRIPEIEGCEGFTVSELLDRNSTDGLVKVVNNIIQLVRVLPEDVFIEPTPSSPALASAQQSTDSLTSDSMTTSAETSEGGARFNNIVRELVETERKYVQDLEVMQKYSQAATQMNALDRETIHLLFPGLKDLLNFQRKFLIKLESMAEQSWGDQSWGSPFKENEEALAAAYRTYCANYTTASDILLQEMPNLTALDTVLAKSDLPAFLIKPVQRICKYPLLLESLQKAVKGTEYPYSEELSQGVAAAKRVTDRINEAQRQAENEATVEALKLRVDDWKGHELPNFGQLLLDDIFTVTKSAVDREYHVFLFEKIILCCKEYLAAPQNGRKVGKSNSILKKPPVSPVSPLPGAVPSKKRTTPLLLKGRIFLNNVTKVEPEISAGQYSLAVFWRGDDDLEYFTLRCRNEEQLRMWENQLNRLIQEVASRRASGRAHQRLAHLTQAAHSSNGSQRVTSYQEERGYSIFSQSTAYSATSPYHSGPVPGRMTRHPYAAAGEDSTAAGSASGPYTNGFSGPQGYPPPDGFDFDLDDEYEEYPPTSRPPSGRGTPLGARRPELNGFPSAGSVRSSTHGPTSASATYSSPYSAGRPSLSRNLSSYAQENGPDPALPRGSLRNQYSATKLKSAYDKAETRSNPSPRVSGNGGAVPMRSRSASQPSAYIPPQSMPPPPLPTSVPWGHRPGQNKRGSGSSQSTGDSSDYSPHSSGSPITPFGSSDSSLTGVSSTRTSRSQHSDRIVTSAASALSAPVKVKVHFHEDIFVIQVPRSTEYDELVERVGKKIRLCGPRRDDGPLRVKYKDEDGDLVSLGSTEDVQMAFESFRLGNQVTLYVQ</sequence>
<dbReference type="CDD" id="cd13246">
    <property type="entry name" value="PH_Scd1"/>
    <property type="match status" value="1"/>
</dbReference>
<dbReference type="Gene3D" id="3.10.20.90">
    <property type="entry name" value="Phosphatidylinositol 3-kinase Catalytic Subunit, Chain A, domain 1"/>
    <property type="match status" value="1"/>
</dbReference>
<dbReference type="SUPFAM" id="SSF50729">
    <property type="entry name" value="PH domain-like"/>
    <property type="match status" value="1"/>
</dbReference>
<dbReference type="PANTHER" id="PTHR47339">
    <property type="entry name" value="CELL DIVISION CONTROL PROTEIN 24"/>
    <property type="match status" value="1"/>
</dbReference>
<dbReference type="InterPro" id="IPR053026">
    <property type="entry name" value="CDC42_GEF"/>
</dbReference>
<dbReference type="InterPro" id="IPR001849">
    <property type="entry name" value="PH_domain"/>
</dbReference>
<feature type="domain" description="PB1" evidence="3">
    <location>
        <begin position="871"/>
        <end position="954"/>
    </location>
</feature>
<feature type="compositionally biased region" description="Low complexity" evidence="1">
    <location>
        <begin position="811"/>
        <end position="849"/>
    </location>
</feature>
<proteinExistence type="predicted"/>
<keyword evidence="5" id="KW-1185">Reference proteome</keyword>
<accession>A0A165RQY9</accession>
<dbReference type="GO" id="GO:0000935">
    <property type="term" value="C:division septum"/>
    <property type="evidence" value="ECO:0007669"/>
    <property type="project" value="TreeGrafter"/>
</dbReference>
<dbReference type="GO" id="GO:0005737">
    <property type="term" value="C:cytoplasm"/>
    <property type="evidence" value="ECO:0007669"/>
    <property type="project" value="TreeGrafter"/>
</dbReference>
<dbReference type="STRING" id="1314783.A0A165RQY9"/>
<dbReference type="CDD" id="cd05992">
    <property type="entry name" value="PB1"/>
    <property type="match status" value="1"/>
</dbReference>
<feature type="compositionally biased region" description="Polar residues" evidence="1">
    <location>
        <begin position="626"/>
        <end position="639"/>
    </location>
</feature>
<evidence type="ECO:0000313" key="4">
    <source>
        <dbReference type="EMBL" id="KZT71056.1"/>
    </source>
</evidence>
<feature type="compositionally biased region" description="Polar residues" evidence="1">
    <location>
        <begin position="716"/>
        <end position="725"/>
    </location>
</feature>
<dbReference type="Pfam" id="PF00564">
    <property type="entry name" value="PB1"/>
    <property type="match status" value="1"/>
</dbReference>
<evidence type="ECO:0008006" key="6">
    <source>
        <dbReference type="Google" id="ProtNLM"/>
    </source>
</evidence>
<dbReference type="InterPro" id="IPR035899">
    <property type="entry name" value="DBL_dom_sf"/>
</dbReference>
<dbReference type="GO" id="GO:0005085">
    <property type="term" value="F:guanyl-nucleotide exchange factor activity"/>
    <property type="evidence" value="ECO:0007669"/>
    <property type="project" value="InterPro"/>
</dbReference>
<dbReference type="GO" id="GO:0043332">
    <property type="term" value="C:mating projection tip"/>
    <property type="evidence" value="ECO:0007669"/>
    <property type="project" value="TreeGrafter"/>
</dbReference>
<dbReference type="Pfam" id="PF06395">
    <property type="entry name" value="CDC24"/>
    <property type="match status" value="1"/>
</dbReference>
<dbReference type="SUPFAM" id="SSF54277">
    <property type="entry name" value="CAD &amp; PB1 domains"/>
    <property type="match status" value="1"/>
</dbReference>
<dbReference type="CDD" id="cd00160">
    <property type="entry name" value="RhoGEF"/>
    <property type="match status" value="1"/>
</dbReference>
<gene>
    <name evidence="4" type="ORF">DAEQUDRAFT_666975</name>
</gene>
<dbReference type="Gene3D" id="1.20.900.10">
    <property type="entry name" value="Dbl homology (DH) domain"/>
    <property type="match status" value="1"/>
</dbReference>
<evidence type="ECO:0000259" key="3">
    <source>
        <dbReference type="PROSITE" id="PS51745"/>
    </source>
</evidence>
<evidence type="ECO:0000313" key="5">
    <source>
        <dbReference type="Proteomes" id="UP000076727"/>
    </source>
</evidence>
<name>A0A165RQY9_9APHY</name>
<feature type="region of interest" description="Disordered" evidence="1">
    <location>
        <begin position="598"/>
        <end position="859"/>
    </location>
</feature>
<dbReference type="PROSITE" id="PS50010">
    <property type="entry name" value="DH_2"/>
    <property type="match status" value="1"/>
</dbReference>
<reference evidence="4 5" key="1">
    <citation type="journal article" date="2016" name="Mol. Biol. Evol.">
        <title>Comparative Genomics of Early-Diverging Mushroom-Forming Fungi Provides Insights into the Origins of Lignocellulose Decay Capabilities.</title>
        <authorList>
            <person name="Nagy L.G."/>
            <person name="Riley R."/>
            <person name="Tritt A."/>
            <person name="Adam C."/>
            <person name="Daum C."/>
            <person name="Floudas D."/>
            <person name="Sun H."/>
            <person name="Yadav J.S."/>
            <person name="Pangilinan J."/>
            <person name="Larsson K.H."/>
            <person name="Matsuura K."/>
            <person name="Barry K."/>
            <person name="Labutti K."/>
            <person name="Kuo R."/>
            <person name="Ohm R.A."/>
            <person name="Bhattacharya S.S."/>
            <person name="Shirouzu T."/>
            <person name="Yoshinaga Y."/>
            <person name="Martin F.M."/>
            <person name="Grigoriev I.V."/>
            <person name="Hibbett D.S."/>
        </authorList>
    </citation>
    <scope>NUCLEOTIDE SEQUENCE [LARGE SCALE GENOMIC DNA]</scope>
    <source>
        <strain evidence="4 5">L-15889</strain>
    </source>
</reference>
<dbReference type="GO" id="GO:0031106">
    <property type="term" value="P:septin ring organization"/>
    <property type="evidence" value="ECO:0007669"/>
    <property type="project" value="TreeGrafter"/>
</dbReference>
<dbReference type="InterPro" id="IPR053793">
    <property type="entry name" value="PB1-like"/>
</dbReference>
<dbReference type="PANTHER" id="PTHR47339:SF1">
    <property type="entry name" value="CELL DIVISION CONTROL PROTEIN 24"/>
    <property type="match status" value="1"/>
</dbReference>
<evidence type="ECO:0000256" key="1">
    <source>
        <dbReference type="SAM" id="MobiDB-lite"/>
    </source>
</evidence>
<dbReference type="Pfam" id="PF00621">
    <property type="entry name" value="RhoGEF"/>
    <property type="match status" value="1"/>
</dbReference>
<protein>
    <recommendedName>
        <fullName evidence="6">RhoGEF-domain-containing protein</fullName>
    </recommendedName>
</protein>
<feature type="compositionally biased region" description="Pro residues" evidence="1">
    <location>
        <begin position="788"/>
        <end position="797"/>
    </location>
</feature>
<dbReference type="InterPro" id="IPR010481">
    <property type="entry name" value="Cdc24/Scd1_N"/>
</dbReference>
<feature type="compositionally biased region" description="Low complexity" evidence="1">
    <location>
        <begin position="698"/>
        <end position="711"/>
    </location>
</feature>
<dbReference type="SUPFAM" id="SSF48065">
    <property type="entry name" value="DBL homology domain (DH-domain)"/>
    <property type="match status" value="1"/>
</dbReference>
<dbReference type="GO" id="GO:0005634">
    <property type="term" value="C:nucleus"/>
    <property type="evidence" value="ECO:0007669"/>
    <property type="project" value="TreeGrafter"/>
</dbReference>
<organism evidence="4 5">
    <name type="scientific">Daedalea quercina L-15889</name>
    <dbReference type="NCBI Taxonomy" id="1314783"/>
    <lineage>
        <taxon>Eukaryota</taxon>
        <taxon>Fungi</taxon>
        <taxon>Dikarya</taxon>
        <taxon>Basidiomycota</taxon>
        <taxon>Agaricomycotina</taxon>
        <taxon>Agaricomycetes</taxon>
        <taxon>Polyporales</taxon>
        <taxon>Fomitopsis</taxon>
    </lineage>
</organism>
<dbReference type="Proteomes" id="UP000076727">
    <property type="component" value="Unassembled WGS sequence"/>
</dbReference>
<dbReference type="AlphaFoldDB" id="A0A165RQY9"/>
<feature type="compositionally biased region" description="Low complexity" evidence="1">
    <location>
        <begin position="178"/>
        <end position="201"/>
    </location>
</feature>
<feature type="compositionally biased region" description="Acidic residues" evidence="1">
    <location>
        <begin position="650"/>
        <end position="660"/>
    </location>
</feature>
<dbReference type="OrthoDB" id="1594986at2759"/>
<dbReference type="InterPro" id="IPR011993">
    <property type="entry name" value="PH-like_dom_sf"/>
</dbReference>
<dbReference type="InterPro" id="IPR033511">
    <property type="entry name" value="Cdc24/Scd1_PH_dom"/>
</dbReference>
<feature type="domain" description="DH" evidence="2">
    <location>
        <begin position="209"/>
        <end position="384"/>
    </location>
</feature>
<dbReference type="Gene3D" id="2.30.29.30">
    <property type="entry name" value="Pleckstrin-homology domain (PH domain)/Phosphotyrosine-binding domain (PTB)"/>
    <property type="match status" value="1"/>
</dbReference>